<name>A0AAQ3QJL4_9LILI</name>
<dbReference type="CDD" id="cd00519">
    <property type="entry name" value="Lipase_3"/>
    <property type="match status" value="1"/>
</dbReference>
<proteinExistence type="predicted"/>
<feature type="domain" description="Fungal lipase-type" evidence="3">
    <location>
        <begin position="387"/>
        <end position="523"/>
    </location>
</feature>
<feature type="compositionally biased region" description="Acidic residues" evidence="1">
    <location>
        <begin position="88"/>
        <end position="111"/>
    </location>
</feature>
<dbReference type="PROSITE" id="PS51257">
    <property type="entry name" value="PROKAR_LIPOPROTEIN"/>
    <property type="match status" value="1"/>
</dbReference>
<keyword evidence="5" id="KW-1185">Reference proteome</keyword>
<dbReference type="GO" id="GO:0006629">
    <property type="term" value="P:lipid metabolic process"/>
    <property type="evidence" value="ECO:0007669"/>
    <property type="project" value="InterPro"/>
</dbReference>
<dbReference type="InterPro" id="IPR002921">
    <property type="entry name" value="Fungal_lipase-type"/>
</dbReference>
<dbReference type="EMBL" id="CP136895">
    <property type="protein sequence ID" value="WOL11803.1"/>
    <property type="molecule type" value="Genomic_DNA"/>
</dbReference>
<keyword evidence="2" id="KW-0812">Transmembrane</keyword>
<gene>
    <name evidence="4" type="ORF">Cni_G20567</name>
</gene>
<organism evidence="4 5">
    <name type="scientific">Canna indica</name>
    <name type="common">Indian-shot</name>
    <dbReference type="NCBI Taxonomy" id="4628"/>
    <lineage>
        <taxon>Eukaryota</taxon>
        <taxon>Viridiplantae</taxon>
        <taxon>Streptophyta</taxon>
        <taxon>Embryophyta</taxon>
        <taxon>Tracheophyta</taxon>
        <taxon>Spermatophyta</taxon>
        <taxon>Magnoliopsida</taxon>
        <taxon>Liliopsida</taxon>
        <taxon>Zingiberales</taxon>
        <taxon>Cannaceae</taxon>
        <taxon>Canna</taxon>
    </lineage>
</organism>
<feature type="region of interest" description="Disordered" evidence="1">
    <location>
        <begin position="81"/>
        <end position="117"/>
    </location>
</feature>
<dbReference type="PANTHER" id="PTHR46483:SF4">
    <property type="entry name" value="PHOSPHOLIPASE A1 PLIP2, CHLOROPLASTIC"/>
    <property type="match status" value="1"/>
</dbReference>
<dbReference type="Proteomes" id="UP001327560">
    <property type="component" value="Chromosome 6"/>
</dbReference>
<evidence type="ECO:0000313" key="5">
    <source>
        <dbReference type="Proteomes" id="UP001327560"/>
    </source>
</evidence>
<protein>
    <recommendedName>
        <fullName evidence="3">Fungal lipase-type domain-containing protein</fullName>
    </recommendedName>
</protein>
<evidence type="ECO:0000259" key="3">
    <source>
        <dbReference type="Pfam" id="PF01764"/>
    </source>
</evidence>
<evidence type="ECO:0000256" key="2">
    <source>
        <dbReference type="SAM" id="Phobius"/>
    </source>
</evidence>
<dbReference type="SUPFAM" id="SSF53474">
    <property type="entry name" value="alpha/beta-Hydrolases"/>
    <property type="match status" value="1"/>
</dbReference>
<feature type="region of interest" description="Disordered" evidence="1">
    <location>
        <begin position="36"/>
        <end position="60"/>
    </location>
</feature>
<feature type="region of interest" description="Disordered" evidence="1">
    <location>
        <begin position="238"/>
        <end position="278"/>
    </location>
</feature>
<reference evidence="4 5" key="1">
    <citation type="submission" date="2023-10" db="EMBL/GenBank/DDBJ databases">
        <title>Chromosome-scale genome assembly provides insights into flower coloration mechanisms of Canna indica.</title>
        <authorList>
            <person name="Li C."/>
        </authorList>
    </citation>
    <scope>NUCLEOTIDE SEQUENCE [LARGE SCALE GENOMIC DNA]</scope>
    <source>
        <tissue evidence="4">Flower</tissue>
    </source>
</reference>
<dbReference type="Gene3D" id="3.40.50.1820">
    <property type="entry name" value="alpha/beta hydrolase"/>
    <property type="match status" value="1"/>
</dbReference>
<dbReference type="GO" id="GO:0008970">
    <property type="term" value="F:phospholipase A1 activity"/>
    <property type="evidence" value="ECO:0007669"/>
    <property type="project" value="InterPro"/>
</dbReference>
<keyword evidence="2" id="KW-0472">Membrane</keyword>
<evidence type="ECO:0000313" key="4">
    <source>
        <dbReference type="EMBL" id="WOL11803.1"/>
    </source>
</evidence>
<dbReference type="InterPro" id="IPR043367">
    <property type="entry name" value="PLIP1/2/3"/>
</dbReference>
<sequence length="742" mass="81887">MEGFRLMKAVPTPGIAVGCDAGIFHRQPPVKVGALGQRTSAAGGGGSAIETSSSSASVSSRPSYVFPLRIRRLWPGGGGGVLGKGIEADAEDEEKREDAEVEEEEDEEEEDVTAREERRGNWVQNILRVGVIWAGKEEKLATRDPGEEAMEEGEMYSSPGCTNGCEGCAVGGEEVERMVFDRESFSRLLQRVTLSEARLFGKMAYLGSLAYIIPKIKEKGLLKCYGLQFVTSSLDKRGKPLNLDEEHTPLQDQEFRGENIQAEGNNERRENGGEQGKIDTGVNDFAAYRIAASAASYLQSRTRGILPFSSVKPQQRKDLTEGRREDEEGALKSIKEVSFMATTNSVTAVVAGKEEMKDAVAKDLNSAKTSPCQWFICDDNKSSTRYFVIQGSETLASWQANLLFEPIQFEGLDVLVHRGIYEVAKGMYQQMLPEIKAHLKSHGDSAALRFTGHSLGGSLALLLNLMLIIRGDAPASSLLPVVTFGSPCIMCGGDYLLRKLRLPRSHVQAITLHRDIVPRAFACHYPDHVAKILKAVNHNFRRHPCLMNQKLLYAPMGRLLILQPDDKLSPHHHLLPPGSGLYILGNPLADSDDSGSLLQAARSAFINSPHPLEILSDRGAYGSEGTLYRDHDLHSYLRSIRAVIRQELKLIRTTKRERRRRKFWWSLLANPSIQASIATNKHTASDSTQQHFSIARILPGGRESVKLLNWLIASKDVHMLVLVSYPIATLGNIISCLLARKV</sequence>
<feature type="compositionally biased region" description="Low complexity" evidence="1">
    <location>
        <begin position="48"/>
        <end position="60"/>
    </location>
</feature>
<evidence type="ECO:0000256" key="1">
    <source>
        <dbReference type="SAM" id="MobiDB-lite"/>
    </source>
</evidence>
<accession>A0AAQ3QJL4</accession>
<feature type="transmembrane region" description="Helical" evidence="2">
    <location>
        <begin position="717"/>
        <end position="739"/>
    </location>
</feature>
<dbReference type="PANTHER" id="PTHR46483">
    <property type="entry name" value="PHOSPHOLIPASE A1 PLIP2, CHLOROPLASTIC"/>
    <property type="match status" value="1"/>
</dbReference>
<dbReference type="Pfam" id="PF01764">
    <property type="entry name" value="Lipase_3"/>
    <property type="match status" value="1"/>
</dbReference>
<dbReference type="AlphaFoldDB" id="A0AAQ3QJL4"/>
<keyword evidence="2" id="KW-1133">Transmembrane helix</keyword>
<feature type="compositionally biased region" description="Basic and acidic residues" evidence="1">
    <location>
        <begin position="238"/>
        <end position="257"/>
    </location>
</feature>
<dbReference type="InterPro" id="IPR029058">
    <property type="entry name" value="AB_hydrolase_fold"/>
</dbReference>